<dbReference type="AlphaFoldDB" id="F6EIR8"/>
<evidence type="ECO:0000256" key="5">
    <source>
        <dbReference type="ARBA" id="ARBA00050018"/>
    </source>
</evidence>
<keyword evidence="3" id="KW-0560">Oxidoreductase</keyword>
<evidence type="ECO:0000256" key="4">
    <source>
        <dbReference type="ARBA" id="ARBA00049872"/>
    </source>
</evidence>
<dbReference type="EMBL" id="CP002786">
    <property type="protein sequence ID" value="AEF38992.1"/>
    <property type="molecule type" value="Genomic_DNA"/>
</dbReference>
<keyword evidence="8" id="KW-1185">Reference proteome</keyword>
<dbReference type="GO" id="GO:0009229">
    <property type="term" value="P:thiamine diphosphate biosynthetic process"/>
    <property type="evidence" value="ECO:0007669"/>
    <property type="project" value="UniProtKB-UniPathway"/>
</dbReference>
<gene>
    <name evidence="7" type="primary">thiO</name>
    <name evidence="7" type="ordered locus">AS9A_0537</name>
</gene>
<protein>
    <recommendedName>
        <fullName evidence="5">glycine oxidase</fullName>
        <ecNumber evidence="5">1.4.3.19</ecNumber>
    </recommendedName>
</protein>
<dbReference type="GO" id="GO:0009228">
    <property type="term" value="P:thiamine biosynthetic process"/>
    <property type="evidence" value="ECO:0007669"/>
    <property type="project" value="UniProtKB-KW"/>
</dbReference>
<dbReference type="PANTHER" id="PTHR13847:SF289">
    <property type="entry name" value="GLYCINE OXIDASE"/>
    <property type="match status" value="1"/>
</dbReference>
<dbReference type="InterPro" id="IPR006076">
    <property type="entry name" value="FAD-dep_OxRdtase"/>
</dbReference>
<dbReference type="PANTHER" id="PTHR13847">
    <property type="entry name" value="SARCOSINE DEHYDROGENASE-RELATED"/>
    <property type="match status" value="1"/>
</dbReference>
<dbReference type="SUPFAM" id="SSF54373">
    <property type="entry name" value="FAD-linked reductases, C-terminal domain"/>
    <property type="match status" value="1"/>
</dbReference>
<dbReference type="InterPro" id="IPR036188">
    <property type="entry name" value="FAD/NAD-bd_sf"/>
</dbReference>
<dbReference type="Proteomes" id="UP000009235">
    <property type="component" value="Chromosome"/>
</dbReference>
<accession>F6EIR8</accession>
<proteinExistence type="predicted"/>
<evidence type="ECO:0000256" key="2">
    <source>
        <dbReference type="ARBA" id="ARBA00022977"/>
    </source>
</evidence>
<dbReference type="InterPro" id="IPR012727">
    <property type="entry name" value="Gly_oxidase_ThiO"/>
</dbReference>
<dbReference type="EC" id="1.4.3.19" evidence="5"/>
<feature type="domain" description="FAD dependent oxidoreductase" evidence="6">
    <location>
        <begin position="11"/>
        <end position="285"/>
    </location>
</feature>
<dbReference type="Gene3D" id="3.30.9.10">
    <property type="entry name" value="D-Amino Acid Oxidase, subunit A, domain 2"/>
    <property type="match status" value="1"/>
</dbReference>
<dbReference type="Gene3D" id="3.50.50.60">
    <property type="entry name" value="FAD/NAD(P)-binding domain"/>
    <property type="match status" value="1"/>
</dbReference>
<dbReference type="HOGENOM" id="CLU_007884_4_5_11"/>
<keyword evidence="2" id="KW-0784">Thiamine biosynthesis</keyword>
<comment type="catalytic activity">
    <reaction evidence="4">
        <text>glycine + O2 + H2O = glyoxylate + H2O2 + NH4(+)</text>
        <dbReference type="Rhea" id="RHEA:11532"/>
        <dbReference type="ChEBI" id="CHEBI:15377"/>
        <dbReference type="ChEBI" id="CHEBI:15379"/>
        <dbReference type="ChEBI" id="CHEBI:16240"/>
        <dbReference type="ChEBI" id="CHEBI:28938"/>
        <dbReference type="ChEBI" id="CHEBI:36655"/>
        <dbReference type="ChEBI" id="CHEBI:57305"/>
        <dbReference type="EC" id="1.4.3.19"/>
    </reaction>
</comment>
<organism evidence="7 8">
    <name type="scientific">Hoyosella subflava (strain DSM 45089 / JCM 17490 / NBRC 109087 / DQS3-9A1)</name>
    <name type="common">Amycolicicoccus subflavus</name>
    <dbReference type="NCBI Taxonomy" id="443218"/>
    <lineage>
        <taxon>Bacteria</taxon>
        <taxon>Bacillati</taxon>
        <taxon>Actinomycetota</taxon>
        <taxon>Actinomycetes</taxon>
        <taxon>Mycobacteriales</taxon>
        <taxon>Hoyosellaceae</taxon>
        <taxon>Hoyosella</taxon>
    </lineage>
</organism>
<dbReference type="GO" id="GO:0050660">
    <property type="term" value="F:flavin adenine dinucleotide binding"/>
    <property type="evidence" value="ECO:0007669"/>
    <property type="project" value="InterPro"/>
</dbReference>
<sequence length="305" mass="32581">MLAPLSEGWPGEERLLELGLASLARWDDFAAELDAFAAGIVTSRSTVTVAVDEADARDLSRIRDWLADQGHPVGALSRAELRDAEPELTRALRPGFSADAERAVDNRRLLKALTAACHASGVQRIAERVTDIDVLPHEQVVVAAGAWTGKLVKGAPVRPVKGEVLRLHRRNGAPAPPTRTVRAWVHGRHVYLVPRAHGLVIGATQYEAGFETQVTAGGVRDLLADAEAIFPGISEYGFAECIAGLRPATPDNMPLLGRIDERVTLAAGHGRGGILLAPLTADAVVAELSGAPLDETKHTNPRRFS</sequence>
<evidence type="ECO:0000313" key="8">
    <source>
        <dbReference type="Proteomes" id="UP000009235"/>
    </source>
</evidence>
<dbReference type="UniPathway" id="UPA00060"/>
<dbReference type="GO" id="GO:0005737">
    <property type="term" value="C:cytoplasm"/>
    <property type="evidence" value="ECO:0007669"/>
    <property type="project" value="TreeGrafter"/>
</dbReference>
<evidence type="ECO:0000313" key="7">
    <source>
        <dbReference type="EMBL" id="AEF38992.1"/>
    </source>
</evidence>
<evidence type="ECO:0000259" key="6">
    <source>
        <dbReference type="Pfam" id="PF01266"/>
    </source>
</evidence>
<dbReference type="KEGG" id="asd:AS9A_0537"/>
<dbReference type="NCBIfam" id="TIGR02352">
    <property type="entry name" value="thiamin_ThiO"/>
    <property type="match status" value="1"/>
</dbReference>
<reference evidence="7 8" key="1">
    <citation type="journal article" date="2011" name="J. Bacteriol.">
        <title>Complete genome sequence of Amycolicicoccus subflavus DQS3-9A1T, an actinomycete isolated from crude oil-polluted soil.</title>
        <authorList>
            <person name="Cai M."/>
            <person name="Chen W.M."/>
            <person name="Nie Y."/>
            <person name="Chi C.Q."/>
            <person name="Wang Y.N."/>
            <person name="Tang Y.Q."/>
            <person name="Li G.Y."/>
            <person name="Wu X.L."/>
        </authorList>
    </citation>
    <scope>NUCLEOTIDE SEQUENCE [LARGE SCALE GENOMIC DNA]</scope>
    <source>
        <strain evidence="8">DSM 45089 / DQS3-9A1</strain>
    </source>
</reference>
<dbReference type="STRING" id="443218.AS9A_0537"/>
<dbReference type="GO" id="GO:0043799">
    <property type="term" value="F:glycine oxidase activity"/>
    <property type="evidence" value="ECO:0007669"/>
    <property type="project" value="UniProtKB-EC"/>
</dbReference>
<dbReference type="eggNOG" id="COG0665">
    <property type="taxonomic scope" value="Bacteria"/>
</dbReference>
<comment type="pathway">
    <text evidence="1">Cofactor biosynthesis; thiamine diphosphate biosynthesis.</text>
</comment>
<evidence type="ECO:0000256" key="1">
    <source>
        <dbReference type="ARBA" id="ARBA00004948"/>
    </source>
</evidence>
<dbReference type="Pfam" id="PF01266">
    <property type="entry name" value="DAO"/>
    <property type="match status" value="1"/>
</dbReference>
<evidence type="ECO:0000256" key="3">
    <source>
        <dbReference type="ARBA" id="ARBA00023002"/>
    </source>
</evidence>
<name>F6EIR8_HOYSD</name>
<dbReference type="SUPFAM" id="SSF51971">
    <property type="entry name" value="Nucleotide-binding domain"/>
    <property type="match status" value="1"/>
</dbReference>